<organism evidence="1 2">
    <name type="scientific">Caerostris extrusa</name>
    <name type="common">Bark spider</name>
    <name type="synonym">Caerostris bankana</name>
    <dbReference type="NCBI Taxonomy" id="172846"/>
    <lineage>
        <taxon>Eukaryota</taxon>
        <taxon>Metazoa</taxon>
        <taxon>Ecdysozoa</taxon>
        <taxon>Arthropoda</taxon>
        <taxon>Chelicerata</taxon>
        <taxon>Arachnida</taxon>
        <taxon>Araneae</taxon>
        <taxon>Araneomorphae</taxon>
        <taxon>Entelegynae</taxon>
        <taxon>Araneoidea</taxon>
        <taxon>Araneidae</taxon>
        <taxon>Caerostris</taxon>
    </lineage>
</organism>
<accession>A0AAV4UIE2</accession>
<dbReference type="EMBL" id="BPLR01012922">
    <property type="protein sequence ID" value="GIY57526.1"/>
    <property type="molecule type" value="Genomic_DNA"/>
</dbReference>
<evidence type="ECO:0000313" key="1">
    <source>
        <dbReference type="EMBL" id="GIY57526.1"/>
    </source>
</evidence>
<name>A0AAV4UIE2_CAEEX</name>
<reference evidence="1 2" key="1">
    <citation type="submission" date="2021-06" db="EMBL/GenBank/DDBJ databases">
        <title>Caerostris extrusa draft genome.</title>
        <authorList>
            <person name="Kono N."/>
            <person name="Arakawa K."/>
        </authorList>
    </citation>
    <scope>NUCLEOTIDE SEQUENCE [LARGE SCALE GENOMIC DNA]</scope>
</reference>
<evidence type="ECO:0000313" key="2">
    <source>
        <dbReference type="Proteomes" id="UP001054945"/>
    </source>
</evidence>
<gene>
    <name evidence="1" type="ORF">CEXT_676791</name>
</gene>
<keyword evidence="2" id="KW-1185">Reference proteome</keyword>
<dbReference type="AlphaFoldDB" id="A0AAV4UIE2"/>
<sequence>MQKLSSFARSILLSNCSARKISLSDYNRSPVFGHVRCEIPSSRDRWAKVLSWSPLNSLRKRLVFIRAEEALPRRLGGPTNAMARIVTGENKSVRGVFALRKEKLL</sequence>
<dbReference type="Proteomes" id="UP001054945">
    <property type="component" value="Unassembled WGS sequence"/>
</dbReference>
<comment type="caution">
    <text evidence="1">The sequence shown here is derived from an EMBL/GenBank/DDBJ whole genome shotgun (WGS) entry which is preliminary data.</text>
</comment>
<proteinExistence type="predicted"/>
<protein>
    <submittedName>
        <fullName evidence="1">Uncharacterized protein</fullName>
    </submittedName>
</protein>